<reference evidence="2 3" key="1">
    <citation type="submission" date="2022-10" db="EMBL/GenBank/DDBJ databases">
        <title>Defluviimonas sp. nov., isolated from ocean surface sediments.</title>
        <authorList>
            <person name="He W."/>
            <person name="Wang L."/>
            <person name="Zhang D.-F."/>
        </authorList>
    </citation>
    <scope>NUCLEOTIDE SEQUENCE [LARGE SCALE GENOMIC DNA]</scope>
    <source>
        <strain evidence="2 3">WL0050</strain>
    </source>
</reference>
<protein>
    <submittedName>
        <fullName evidence="2">Uncharacterized protein</fullName>
    </submittedName>
</protein>
<accession>A0ABT2ZI71</accession>
<sequence length="110" mass="11579">MKALVIAALLLPSTSFAADLVFDCGTPDEAAPELGAQLIKFDGQDKGAIRIGGSEKEAMVLNGLNTLTFLHVGDGFTMQYAVHTEEGFYDYSASGSMRGDKRGDCVKSAG</sequence>
<gene>
    <name evidence="2" type="ORF">OEZ71_00385</name>
</gene>
<organism evidence="2 3">
    <name type="scientific">Albidovulum litorale</name>
    <dbReference type="NCBI Taxonomy" id="2984134"/>
    <lineage>
        <taxon>Bacteria</taxon>
        <taxon>Pseudomonadati</taxon>
        <taxon>Pseudomonadota</taxon>
        <taxon>Alphaproteobacteria</taxon>
        <taxon>Rhodobacterales</taxon>
        <taxon>Paracoccaceae</taxon>
        <taxon>Albidovulum</taxon>
    </lineage>
</organism>
<dbReference type="EMBL" id="JAOWKZ010000001">
    <property type="protein sequence ID" value="MCV2870745.1"/>
    <property type="molecule type" value="Genomic_DNA"/>
</dbReference>
<evidence type="ECO:0000313" key="3">
    <source>
        <dbReference type="Proteomes" id="UP001652564"/>
    </source>
</evidence>
<name>A0ABT2ZI71_9RHOB</name>
<feature type="signal peptide" evidence="1">
    <location>
        <begin position="1"/>
        <end position="17"/>
    </location>
</feature>
<feature type="chain" id="PRO_5045170611" evidence="1">
    <location>
        <begin position="18"/>
        <end position="110"/>
    </location>
</feature>
<evidence type="ECO:0000256" key="1">
    <source>
        <dbReference type="SAM" id="SignalP"/>
    </source>
</evidence>
<evidence type="ECO:0000313" key="2">
    <source>
        <dbReference type="EMBL" id="MCV2870745.1"/>
    </source>
</evidence>
<keyword evidence="1" id="KW-0732">Signal</keyword>
<dbReference type="RefSeq" id="WP_263737950.1">
    <property type="nucleotide sequence ID" value="NZ_JAOWKZ010000001.1"/>
</dbReference>
<keyword evidence="3" id="KW-1185">Reference proteome</keyword>
<comment type="caution">
    <text evidence="2">The sequence shown here is derived from an EMBL/GenBank/DDBJ whole genome shotgun (WGS) entry which is preliminary data.</text>
</comment>
<dbReference type="Proteomes" id="UP001652564">
    <property type="component" value="Unassembled WGS sequence"/>
</dbReference>
<proteinExistence type="predicted"/>